<dbReference type="OrthoDB" id="21413at2759"/>
<dbReference type="InParanoid" id="D7FLC8"/>
<protein>
    <submittedName>
        <fullName evidence="2">Uncharacterized protein</fullName>
    </submittedName>
</protein>
<reference evidence="2 3" key="1">
    <citation type="journal article" date="2010" name="Nature">
        <title>The Ectocarpus genome and the independent evolution of multicellularity in brown algae.</title>
        <authorList>
            <person name="Cock J.M."/>
            <person name="Sterck L."/>
            <person name="Rouze P."/>
            <person name="Scornet D."/>
            <person name="Allen A.E."/>
            <person name="Amoutzias G."/>
            <person name="Anthouard V."/>
            <person name="Artiguenave F."/>
            <person name="Aury J.M."/>
            <person name="Badger J.H."/>
            <person name="Beszteri B."/>
            <person name="Billiau K."/>
            <person name="Bonnet E."/>
            <person name="Bothwell J.H."/>
            <person name="Bowler C."/>
            <person name="Boyen C."/>
            <person name="Brownlee C."/>
            <person name="Carrano C.J."/>
            <person name="Charrier B."/>
            <person name="Cho G.Y."/>
            <person name="Coelho S.M."/>
            <person name="Collen J."/>
            <person name="Corre E."/>
            <person name="Da Silva C."/>
            <person name="Delage L."/>
            <person name="Delaroque N."/>
            <person name="Dittami S.M."/>
            <person name="Doulbeau S."/>
            <person name="Elias M."/>
            <person name="Farnham G."/>
            <person name="Gachon C.M."/>
            <person name="Gschloessl B."/>
            <person name="Heesch S."/>
            <person name="Jabbari K."/>
            <person name="Jubin C."/>
            <person name="Kawai H."/>
            <person name="Kimura K."/>
            <person name="Kloareg B."/>
            <person name="Kupper F.C."/>
            <person name="Lang D."/>
            <person name="Le Bail A."/>
            <person name="Leblanc C."/>
            <person name="Lerouge P."/>
            <person name="Lohr M."/>
            <person name="Lopez P.J."/>
            <person name="Martens C."/>
            <person name="Maumus F."/>
            <person name="Michel G."/>
            <person name="Miranda-Saavedra D."/>
            <person name="Morales J."/>
            <person name="Moreau H."/>
            <person name="Motomura T."/>
            <person name="Nagasato C."/>
            <person name="Napoli C.A."/>
            <person name="Nelson D.R."/>
            <person name="Nyvall-Collen P."/>
            <person name="Peters A.F."/>
            <person name="Pommier C."/>
            <person name="Potin P."/>
            <person name="Poulain J."/>
            <person name="Quesneville H."/>
            <person name="Read B."/>
            <person name="Rensing S.A."/>
            <person name="Ritter A."/>
            <person name="Rousvoal S."/>
            <person name="Samanta M."/>
            <person name="Samson G."/>
            <person name="Schroeder D.C."/>
            <person name="Segurens B."/>
            <person name="Strittmatter M."/>
            <person name="Tonon T."/>
            <person name="Tregear J.W."/>
            <person name="Valentin K."/>
            <person name="von Dassow P."/>
            <person name="Yamagishi T."/>
            <person name="Van de Peer Y."/>
            <person name="Wincker P."/>
        </authorList>
    </citation>
    <scope>NUCLEOTIDE SEQUENCE [LARGE SCALE GENOMIC DNA]</scope>
    <source>
        <strain evidence="3">Ec32 / CCAP1310/4</strain>
    </source>
</reference>
<dbReference type="SUPFAM" id="SSF46579">
    <property type="entry name" value="Prefoldin"/>
    <property type="match status" value="1"/>
</dbReference>
<dbReference type="Proteomes" id="UP000002630">
    <property type="component" value="Unassembled WGS sequence"/>
</dbReference>
<evidence type="ECO:0000313" key="2">
    <source>
        <dbReference type="EMBL" id="CBJ29696.1"/>
    </source>
</evidence>
<keyword evidence="3" id="KW-1185">Reference proteome</keyword>
<gene>
    <name evidence="2" type="ORF">Esi_0159_0019</name>
</gene>
<dbReference type="AlphaFoldDB" id="D7FLC8"/>
<dbReference type="InterPro" id="IPR004127">
    <property type="entry name" value="Prefoldin_subunit_alpha"/>
</dbReference>
<sequence length="256" mass="27839">MDVAAKAKKSQALIDSIEELIALEADVSLATQCCQQQREPEVMVPLTDVAFMHGSVAGESIMMGLGQDYFVERTPEQAREVLQRRMADLSEQARVLREGTLLAPKEPAKSVQGQRRRKKGDSDTKKTWAKGFLSSKGSGGPTKGHLPPKRQTVPPEEPKEAADGGSLRTPTEIKFDDSEGQEVRISSPSEDFQSTTGPTINRLCSYCLSSPGSVTCREPAGNAFPPFGSNRWRSRCGFVDGDGLLSINFTAARFGF</sequence>
<evidence type="ECO:0000256" key="1">
    <source>
        <dbReference type="SAM" id="MobiDB-lite"/>
    </source>
</evidence>
<feature type="region of interest" description="Disordered" evidence="1">
    <location>
        <begin position="98"/>
        <end position="196"/>
    </location>
</feature>
<name>D7FLC8_ECTSI</name>
<accession>D7FLC8</accession>
<feature type="compositionally biased region" description="Polar residues" evidence="1">
    <location>
        <begin position="184"/>
        <end position="196"/>
    </location>
</feature>
<dbReference type="EMBL" id="FN649760">
    <property type="protein sequence ID" value="CBJ29696.1"/>
    <property type="molecule type" value="Genomic_DNA"/>
</dbReference>
<evidence type="ECO:0000313" key="3">
    <source>
        <dbReference type="Proteomes" id="UP000002630"/>
    </source>
</evidence>
<dbReference type="InterPro" id="IPR009053">
    <property type="entry name" value="Prefoldin"/>
</dbReference>
<dbReference type="Pfam" id="PF02996">
    <property type="entry name" value="Prefoldin"/>
    <property type="match status" value="1"/>
</dbReference>
<proteinExistence type="predicted"/>
<organism evidence="2 3">
    <name type="scientific">Ectocarpus siliculosus</name>
    <name type="common">Brown alga</name>
    <name type="synonym">Conferva siliculosa</name>
    <dbReference type="NCBI Taxonomy" id="2880"/>
    <lineage>
        <taxon>Eukaryota</taxon>
        <taxon>Sar</taxon>
        <taxon>Stramenopiles</taxon>
        <taxon>Ochrophyta</taxon>
        <taxon>PX clade</taxon>
        <taxon>Phaeophyceae</taxon>
        <taxon>Ectocarpales</taxon>
        <taxon>Ectocarpaceae</taxon>
        <taxon>Ectocarpus</taxon>
    </lineage>
</organism>
<dbReference type="Gene3D" id="1.10.287.370">
    <property type="match status" value="1"/>
</dbReference>